<protein>
    <recommendedName>
        <fullName evidence="7">C2H2-type domain-containing protein</fullName>
    </recommendedName>
</protein>
<dbReference type="SMART" id="SM00355">
    <property type="entry name" value="ZnF_C2H2"/>
    <property type="match status" value="3"/>
</dbReference>
<sequence>MNVVPHRVRVKKNNVTTDRTKMASVKRRKADATFVCPVAGCGSTFTRSFNLRGHMRSHNEEKPFTCRWPGCTKAFARQHDCKRHEALHTNYRPFTCDGCQKQFARMDALNRHCEQLFLQISIYVRLITSPVRSEGGADCAKVQKPASLSGSPVVGGQAVLNGIHLRDVSDGYDENMEVDIGLPEDFLGDLGDSSAESSGEESKPRMISTKLEDEWSTGITL</sequence>
<keyword evidence="2" id="KW-0677">Repeat</keyword>
<dbReference type="PANTHER" id="PTHR19818">
    <property type="entry name" value="ZINC FINGER PROTEIN ZIC AND GLI"/>
    <property type="match status" value="1"/>
</dbReference>
<dbReference type="AlphaFoldDB" id="A0A0C2X136"/>
<proteinExistence type="predicted"/>
<keyword evidence="4" id="KW-0862">Zinc</keyword>
<feature type="region of interest" description="Disordered" evidence="6">
    <location>
        <begin position="189"/>
        <end position="221"/>
    </location>
</feature>
<organism evidence="8 9">
    <name type="scientific">Amanita muscaria (strain Koide BX008)</name>
    <dbReference type="NCBI Taxonomy" id="946122"/>
    <lineage>
        <taxon>Eukaryota</taxon>
        <taxon>Fungi</taxon>
        <taxon>Dikarya</taxon>
        <taxon>Basidiomycota</taxon>
        <taxon>Agaricomycotina</taxon>
        <taxon>Agaricomycetes</taxon>
        <taxon>Agaricomycetidae</taxon>
        <taxon>Agaricales</taxon>
        <taxon>Pluteineae</taxon>
        <taxon>Amanitaceae</taxon>
        <taxon>Amanita</taxon>
    </lineage>
</organism>
<dbReference type="GO" id="GO:0045944">
    <property type="term" value="P:positive regulation of transcription by RNA polymerase II"/>
    <property type="evidence" value="ECO:0007669"/>
    <property type="project" value="UniProtKB-ARBA"/>
</dbReference>
<dbReference type="OrthoDB" id="4748970at2759"/>
<evidence type="ECO:0000256" key="2">
    <source>
        <dbReference type="ARBA" id="ARBA00022737"/>
    </source>
</evidence>
<dbReference type="Pfam" id="PF00096">
    <property type="entry name" value="zf-C2H2"/>
    <property type="match status" value="2"/>
</dbReference>
<keyword evidence="1" id="KW-0479">Metal-binding</keyword>
<evidence type="ECO:0000256" key="5">
    <source>
        <dbReference type="PROSITE-ProRule" id="PRU00042"/>
    </source>
</evidence>
<dbReference type="HOGENOM" id="CLU_1250375_0_0_1"/>
<dbReference type="GO" id="GO:0000978">
    <property type="term" value="F:RNA polymerase II cis-regulatory region sequence-specific DNA binding"/>
    <property type="evidence" value="ECO:0007669"/>
    <property type="project" value="TreeGrafter"/>
</dbReference>
<dbReference type="PANTHER" id="PTHR19818:SF139">
    <property type="entry name" value="PAIR-RULE PROTEIN ODD-PAIRED"/>
    <property type="match status" value="1"/>
</dbReference>
<evidence type="ECO:0000256" key="6">
    <source>
        <dbReference type="SAM" id="MobiDB-lite"/>
    </source>
</evidence>
<dbReference type="InterPro" id="IPR036236">
    <property type="entry name" value="Znf_C2H2_sf"/>
</dbReference>
<accession>A0A0C2X136</accession>
<evidence type="ECO:0000256" key="3">
    <source>
        <dbReference type="ARBA" id="ARBA00022771"/>
    </source>
</evidence>
<dbReference type="Proteomes" id="UP000054549">
    <property type="component" value="Unassembled WGS sequence"/>
</dbReference>
<dbReference type="STRING" id="946122.A0A0C2X136"/>
<dbReference type="FunFam" id="3.30.160.60:FF:000007">
    <property type="entry name" value="Basic krueppel-like factor 3"/>
    <property type="match status" value="1"/>
</dbReference>
<feature type="domain" description="C2H2-type" evidence="7">
    <location>
        <begin position="34"/>
        <end position="63"/>
    </location>
</feature>
<dbReference type="GO" id="GO:0008270">
    <property type="term" value="F:zinc ion binding"/>
    <property type="evidence" value="ECO:0007669"/>
    <property type="project" value="UniProtKB-KW"/>
</dbReference>
<keyword evidence="3 5" id="KW-0863">Zinc-finger</keyword>
<dbReference type="PROSITE" id="PS00028">
    <property type="entry name" value="ZINC_FINGER_C2H2_1"/>
    <property type="match status" value="2"/>
</dbReference>
<reference evidence="8 9" key="1">
    <citation type="submission" date="2014-04" db="EMBL/GenBank/DDBJ databases">
        <title>Evolutionary Origins and Diversification of the Mycorrhizal Mutualists.</title>
        <authorList>
            <consortium name="DOE Joint Genome Institute"/>
            <consortium name="Mycorrhizal Genomics Consortium"/>
            <person name="Kohler A."/>
            <person name="Kuo A."/>
            <person name="Nagy L.G."/>
            <person name="Floudas D."/>
            <person name="Copeland A."/>
            <person name="Barry K.W."/>
            <person name="Cichocki N."/>
            <person name="Veneault-Fourrey C."/>
            <person name="LaButti K."/>
            <person name="Lindquist E.A."/>
            <person name="Lipzen A."/>
            <person name="Lundell T."/>
            <person name="Morin E."/>
            <person name="Murat C."/>
            <person name="Riley R."/>
            <person name="Ohm R."/>
            <person name="Sun H."/>
            <person name="Tunlid A."/>
            <person name="Henrissat B."/>
            <person name="Grigoriev I.V."/>
            <person name="Hibbett D.S."/>
            <person name="Martin F."/>
        </authorList>
    </citation>
    <scope>NUCLEOTIDE SEQUENCE [LARGE SCALE GENOMIC DNA]</scope>
    <source>
        <strain evidence="8 9">Koide BX008</strain>
    </source>
</reference>
<dbReference type="Gene3D" id="3.30.160.60">
    <property type="entry name" value="Classic Zinc Finger"/>
    <property type="match status" value="3"/>
</dbReference>
<keyword evidence="9" id="KW-1185">Reference proteome</keyword>
<name>A0A0C2X136_AMAMK</name>
<dbReference type="EMBL" id="KN818271">
    <property type="protein sequence ID" value="KIL62403.1"/>
    <property type="molecule type" value="Genomic_DNA"/>
</dbReference>
<evidence type="ECO:0000313" key="9">
    <source>
        <dbReference type="Proteomes" id="UP000054549"/>
    </source>
</evidence>
<dbReference type="GO" id="GO:0005634">
    <property type="term" value="C:nucleus"/>
    <property type="evidence" value="ECO:0007669"/>
    <property type="project" value="UniProtKB-ARBA"/>
</dbReference>
<evidence type="ECO:0000259" key="7">
    <source>
        <dbReference type="PROSITE" id="PS50157"/>
    </source>
</evidence>
<evidence type="ECO:0000256" key="1">
    <source>
        <dbReference type="ARBA" id="ARBA00022723"/>
    </source>
</evidence>
<dbReference type="GO" id="GO:0000981">
    <property type="term" value="F:DNA-binding transcription factor activity, RNA polymerase II-specific"/>
    <property type="evidence" value="ECO:0007669"/>
    <property type="project" value="TreeGrafter"/>
</dbReference>
<dbReference type="InterPro" id="IPR013087">
    <property type="entry name" value="Znf_C2H2_type"/>
</dbReference>
<dbReference type="PROSITE" id="PS50157">
    <property type="entry name" value="ZINC_FINGER_C2H2_2"/>
    <property type="match status" value="3"/>
</dbReference>
<dbReference type="InParanoid" id="A0A0C2X136"/>
<dbReference type="SUPFAM" id="SSF57667">
    <property type="entry name" value="beta-beta-alpha zinc fingers"/>
    <property type="match status" value="1"/>
</dbReference>
<evidence type="ECO:0000256" key="4">
    <source>
        <dbReference type="ARBA" id="ARBA00022833"/>
    </source>
</evidence>
<gene>
    <name evidence="8" type="ORF">M378DRAFT_81307</name>
</gene>
<feature type="domain" description="C2H2-type" evidence="7">
    <location>
        <begin position="94"/>
        <end position="112"/>
    </location>
</feature>
<evidence type="ECO:0000313" key="8">
    <source>
        <dbReference type="EMBL" id="KIL62403.1"/>
    </source>
</evidence>
<feature type="domain" description="C2H2-type" evidence="7">
    <location>
        <begin position="64"/>
        <end position="93"/>
    </location>
</feature>
<dbReference type="InterPro" id="IPR050329">
    <property type="entry name" value="GLI_C2H2-zinc-finger"/>
</dbReference>